<dbReference type="OrthoDB" id="3938166at2759"/>
<protein>
    <submittedName>
        <fullName evidence="2">Uncharacterized protein</fullName>
    </submittedName>
</protein>
<gene>
    <name evidence="2" type="ORF">CLAFUR5_14433</name>
</gene>
<evidence type="ECO:0000313" key="3">
    <source>
        <dbReference type="Proteomes" id="UP000756132"/>
    </source>
</evidence>
<dbReference type="GeneID" id="71994311"/>
<dbReference type="EMBL" id="CP090175">
    <property type="protein sequence ID" value="UJO25384.1"/>
    <property type="molecule type" value="Genomic_DNA"/>
</dbReference>
<keyword evidence="1" id="KW-0732">Signal</keyword>
<proteinExistence type="predicted"/>
<accession>A0A9Q8PN07</accession>
<dbReference type="KEGG" id="ffu:CLAFUR5_14433"/>
<reference evidence="2" key="2">
    <citation type="journal article" date="2022" name="Microb. Genom.">
        <title>A chromosome-scale genome assembly of the tomato pathogen Cladosporium fulvum reveals a compartmentalized genome architecture and the presence of a dispensable chromosome.</title>
        <authorList>
            <person name="Zaccaron A.Z."/>
            <person name="Chen L.H."/>
            <person name="Samaras A."/>
            <person name="Stergiopoulos I."/>
        </authorList>
    </citation>
    <scope>NUCLEOTIDE SEQUENCE</scope>
    <source>
        <strain evidence="2">Race5_Kim</strain>
    </source>
</reference>
<keyword evidence="3" id="KW-1185">Reference proteome</keyword>
<dbReference type="AlphaFoldDB" id="A0A9Q8PN07"/>
<dbReference type="RefSeq" id="XP_047769750.1">
    <property type="nucleotide sequence ID" value="XM_047913581.1"/>
</dbReference>
<reference evidence="2" key="1">
    <citation type="submission" date="2021-12" db="EMBL/GenBank/DDBJ databases">
        <authorList>
            <person name="Zaccaron A."/>
            <person name="Stergiopoulos I."/>
        </authorList>
    </citation>
    <scope>NUCLEOTIDE SEQUENCE</scope>
    <source>
        <strain evidence="2">Race5_Kim</strain>
    </source>
</reference>
<evidence type="ECO:0000256" key="1">
    <source>
        <dbReference type="SAM" id="SignalP"/>
    </source>
</evidence>
<feature type="signal peptide" evidence="1">
    <location>
        <begin position="1"/>
        <end position="22"/>
    </location>
</feature>
<name>A0A9Q8PN07_PASFU</name>
<feature type="chain" id="PRO_5040500257" evidence="1">
    <location>
        <begin position="23"/>
        <end position="126"/>
    </location>
</feature>
<dbReference type="Proteomes" id="UP000756132">
    <property type="component" value="Chromosome 13"/>
</dbReference>
<evidence type="ECO:0000313" key="2">
    <source>
        <dbReference type="EMBL" id="UJO25384.1"/>
    </source>
</evidence>
<sequence>MPTQSILLSLLSLTTLTTLATASSMKVQYYTDGGCTSYAVETYPFANWDCYNYSWGGSNSANIAACNPDYQGGICSCTFFTSSNCGGQGHTAEWSKVAREVASMEYVDQSVVSDTVNVSRFHGLLT</sequence>
<organism evidence="2 3">
    <name type="scientific">Passalora fulva</name>
    <name type="common">Tomato leaf mold</name>
    <name type="synonym">Cladosporium fulvum</name>
    <dbReference type="NCBI Taxonomy" id="5499"/>
    <lineage>
        <taxon>Eukaryota</taxon>
        <taxon>Fungi</taxon>
        <taxon>Dikarya</taxon>
        <taxon>Ascomycota</taxon>
        <taxon>Pezizomycotina</taxon>
        <taxon>Dothideomycetes</taxon>
        <taxon>Dothideomycetidae</taxon>
        <taxon>Mycosphaerellales</taxon>
        <taxon>Mycosphaerellaceae</taxon>
        <taxon>Fulvia</taxon>
    </lineage>
</organism>